<feature type="signal peptide" evidence="3">
    <location>
        <begin position="1"/>
        <end position="24"/>
    </location>
</feature>
<sequence length="306" mass="33998">MQLHTVLILISSCLLLVWMQNVMGTRQVTLTCGDDNGDGNRGLPGVPGKQGRIGPQGLQGPKGHKGDPGTCDNCGSLEGRLANLESRLHRLARLINSRNCMDVKKSGAQQSGVYDVIIDGKITSVYCDMETDGGGWMVIHRRMDGSTDFYRNWESYTNGFGNISHEFWLGLDNLHAITDHVSYQLRVELEDWENDRRFAKYSSFSIGAPSTHYQLTVGGYSGNAGDSMSYHNGRLFSAFDADNDDTHKTNCAIAAHGAWWYGACYHSNLNGQYLEGQTTTDKSMSWNHFHGTKYSLKLAEMKIKPQ</sequence>
<dbReference type="Pfam" id="PF00147">
    <property type="entry name" value="Fibrinogen_C"/>
    <property type="match status" value="1"/>
</dbReference>
<dbReference type="PANTHER" id="PTHR19143:SF458">
    <property type="entry name" value="FIBRINOGEN C-TERMINAL DOMAIN-CONTAINING PROTEIN-RELATED"/>
    <property type="match status" value="1"/>
</dbReference>
<evidence type="ECO:0000259" key="4">
    <source>
        <dbReference type="PROSITE" id="PS51406"/>
    </source>
</evidence>
<gene>
    <name evidence="5" type="ORF">CVLEPA_LOCUS25036</name>
</gene>
<keyword evidence="6" id="KW-1185">Reference proteome</keyword>
<evidence type="ECO:0000256" key="1">
    <source>
        <dbReference type="ARBA" id="ARBA00023157"/>
    </source>
</evidence>
<proteinExistence type="predicted"/>
<dbReference type="PANTHER" id="PTHR19143">
    <property type="entry name" value="FIBRINOGEN/TENASCIN/ANGIOPOEITIN"/>
    <property type="match status" value="1"/>
</dbReference>
<feature type="chain" id="PRO_5047278379" description="Fibrinogen C-terminal domain-containing protein" evidence="3">
    <location>
        <begin position="25"/>
        <end position="306"/>
    </location>
</feature>
<dbReference type="SMART" id="SM00186">
    <property type="entry name" value="FBG"/>
    <property type="match status" value="1"/>
</dbReference>
<feature type="region of interest" description="Disordered" evidence="2">
    <location>
        <begin position="36"/>
        <end position="67"/>
    </location>
</feature>
<dbReference type="Proteomes" id="UP001642483">
    <property type="component" value="Unassembled WGS sequence"/>
</dbReference>
<accession>A0ABP0GKR4</accession>
<name>A0ABP0GKR4_CLALP</name>
<dbReference type="CDD" id="cd00087">
    <property type="entry name" value="FReD"/>
    <property type="match status" value="1"/>
</dbReference>
<keyword evidence="3" id="KW-0732">Signal</keyword>
<dbReference type="EMBL" id="CAWYQH010000130">
    <property type="protein sequence ID" value="CAK8692317.1"/>
    <property type="molecule type" value="Genomic_DNA"/>
</dbReference>
<feature type="domain" description="Fibrinogen C-terminal" evidence="4">
    <location>
        <begin position="91"/>
        <end position="306"/>
    </location>
</feature>
<evidence type="ECO:0000313" key="6">
    <source>
        <dbReference type="Proteomes" id="UP001642483"/>
    </source>
</evidence>
<organism evidence="5 6">
    <name type="scientific">Clavelina lepadiformis</name>
    <name type="common">Light-bulb sea squirt</name>
    <name type="synonym">Ascidia lepadiformis</name>
    <dbReference type="NCBI Taxonomy" id="159417"/>
    <lineage>
        <taxon>Eukaryota</taxon>
        <taxon>Metazoa</taxon>
        <taxon>Chordata</taxon>
        <taxon>Tunicata</taxon>
        <taxon>Ascidiacea</taxon>
        <taxon>Aplousobranchia</taxon>
        <taxon>Clavelinidae</taxon>
        <taxon>Clavelina</taxon>
    </lineage>
</organism>
<reference evidence="5 6" key="1">
    <citation type="submission" date="2024-02" db="EMBL/GenBank/DDBJ databases">
        <authorList>
            <person name="Daric V."/>
            <person name="Darras S."/>
        </authorList>
    </citation>
    <scope>NUCLEOTIDE SEQUENCE [LARGE SCALE GENOMIC DNA]</scope>
</reference>
<dbReference type="NCBIfam" id="NF040941">
    <property type="entry name" value="GGGWT_bact"/>
    <property type="match status" value="1"/>
</dbReference>
<dbReference type="InterPro" id="IPR014716">
    <property type="entry name" value="Fibrinogen_a/b/g_C_1"/>
</dbReference>
<dbReference type="Gene3D" id="3.90.215.10">
    <property type="entry name" value="Gamma Fibrinogen, chain A, domain 1"/>
    <property type="match status" value="1"/>
</dbReference>
<dbReference type="SUPFAM" id="SSF56496">
    <property type="entry name" value="Fibrinogen C-terminal domain-like"/>
    <property type="match status" value="1"/>
</dbReference>
<protein>
    <recommendedName>
        <fullName evidence="4">Fibrinogen C-terminal domain-containing protein</fullName>
    </recommendedName>
</protein>
<comment type="caution">
    <text evidence="5">The sequence shown here is derived from an EMBL/GenBank/DDBJ whole genome shotgun (WGS) entry which is preliminary data.</text>
</comment>
<keyword evidence="1" id="KW-1015">Disulfide bond</keyword>
<dbReference type="PROSITE" id="PS00514">
    <property type="entry name" value="FIBRINOGEN_C_1"/>
    <property type="match status" value="1"/>
</dbReference>
<evidence type="ECO:0000313" key="5">
    <source>
        <dbReference type="EMBL" id="CAK8692317.1"/>
    </source>
</evidence>
<dbReference type="InterPro" id="IPR002181">
    <property type="entry name" value="Fibrinogen_a/b/g_C_dom"/>
</dbReference>
<dbReference type="InterPro" id="IPR020837">
    <property type="entry name" value="Fibrinogen_CS"/>
</dbReference>
<dbReference type="InterPro" id="IPR050373">
    <property type="entry name" value="Fibrinogen_C-term_domain"/>
</dbReference>
<dbReference type="PROSITE" id="PS51406">
    <property type="entry name" value="FIBRINOGEN_C_2"/>
    <property type="match status" value="1"/>
</dbReference>
<dbReference type="InterPro" id="IPR036056">
    <property type="entry name" value="Fibrinogen-like_C"/>
</dbReference>
<evidence type="ECO:0000256" key="2">
    <source>
        <dbReference type="SAM" id="MobiDB-lite"/>
    </source>
</evidence>
<evidence type="ECO:0000256" key="3">
    <source>
        <dbReference type="SAM" id="SignalP"/>
    </source>
</evidence>